<protein>
    <submittedName>
        <fullName evidence="1">Uncharacterized protein</fullName>
    </submittedName>
</protein>
<gene>
    <name evidence="1" type="ORF">GHK48_00175</name>
</gene>
<evidence type="ECO:0000313" key="1">
    <source>
        <dbReference type="EMBL" id="MQX06793.1"/>
    </source>
</evidence>
<dbReference type="AlphaFoldDB" id="A0A844A1I0"/>
<evidence type="ECO:0000313" key="2">
    <source>
        <dbReference type="Proteomes" id="UP000466694"/>
    </source>
</evidence>
<dbReference type="Proteomes" id="UP000466694">
    <property type="component" value="Unassembled WGS sequence"/>
</dbReference>
<organism evidence="1 2">
    <name type="scientific">Rhizobium fredii</name>
    <name type="common">Sinorhizobium fredii</name>
    <dbReference type="NCBI Taxonomy" id="380"/>
    <lineage>
        <taxon>Bacteria</taxon>
        <taxon>Pseudomonadati</taxon>
        <taxon>Pseudomonadota</taxon>
        <taxon>Alphaproteobacteria</taxon>
        <taxon>Hyphomicrobiales</taxon>
        <taxon>Rhizobiaceae</taxon>
        <taxon>Sinorhizobium/Ensifer group</taxon>
        <taxon>Sinorhizobium</taxon>
    </lineage>
</organism>
<dbReference type="RefSeq" id="WP_060563813.1">
    <property type="nucleotide sequence ID" value="NZ_BJNI01000062.1"/>
</dbReference>
<name>A0A844A1I0_RHIFR</name>
<accession>A0A844A1I0</accession>
<sequence>MTDDEYDCLVASHGDAVPPRDRIRLHDCQLPALDSLLSVMREEGIDKEVHITGIFAQAGGRTRIDKEFTDRVDPRIAAALCHEISFWQFEQRFQEIFEEGER</sequence>
<dbReference type="EMBL" id="WISZ01000004">
    <property type="protein sequence ID" value="MQX06793.1"/>
    <property type="molecule type" value="Genomic_DNA"/>
</dbReference>
<reference evidence="1 2" key="1">
    <citation type="journal article" date="2013" name="Genome Biol.">
        <title>Comparative genomics of the core and accessory genomes of 48 Sinorhizobium strains comprising five genospecies.</title>
        <authorList>
            <person name="Sugawara M."/>
            <person name="Epstein B."/>
            <person name="Badgley B.D."/>
            <person name="Unno T."/>
            <person name="Xu L."/>
            <person name="Reese J."/>
            <person name="Gyaneshwar P."/>
            <person name="Denny R."/>
            <person name="Mudge J."/>
            <person name="Bharti A.K."/>
            <person name="Farmer A.D."/>
            <person name="May G.D."/>
            <person name="Woodward J.E."/>
            <person name="Medigue C."/>
            <person name="Vallenet D."/>
            <person name="Lajus A."/>
            <person name="Rouy Z."/>
            <person name="Martinez-Vaz B."/>
            <person name="Tiffin P."/>
            <person name="Young N.D."/>
            <person name="Sadowsky M.J."/>
        </authorList>
    </citation>
    <scope>NUCLEOTIDE SEQUENCE [LARGE SCALE GENOMIC DNA]</scope>
    <source>
        <strain evidence="1 2">USDA205</strain>
    </source>
</reference>
<proteinExistence type="predicted"/>
<comment type="caution">
    <text evidence="1">The sequence shown here is derived from an EMBL/GenBank/DDBJ whole genome shotgun (WGS) entry which is preliminary data.</text>
</comment>